<proteinExistence type="predicted"/>
<gene>
    <name evidence="1" type="ORF">BTN85_1810</name>
</gene>
<keyword evidence="2" id="KW-1185">Reference proteome</keyword>
<evidence type="ECO:0000313" key="1">
    <source>
        <dbReference type="EMBL" id="OKY77163.1"/>
    </source>
</evidence>
<reference evidence="1" key="1">
    <citation type="submission" date="2016-12" db="EMBL/GenBank/DDBJ databases">
        <title>Discovery of methanogenic haloarchaea.</title>
        <authorList>
            <person name="Sorokin D.Y."/>
            <person name="Makarova K.S."/>
            <person name="Abbas B."/>
            <person name="Ferrer M."/>
            <person name="Golyshin P.N."/>
        </authorList>
    </citation>
    <scope>NUCLEOTIDE SEQUENCE [LARGE SCALE GENOMIC DNA]</scope>
    <source>
        <strain evidence="1">HMET1</strain>
    </source>
</reference>
<evidence type="ECO:0000313" key="2">
    <source>
        <dbReference type="Proteomes" id="UP000185744"/>
    </source>
</evidence>
<dbReference type="InParanoid" id="A0A1Q6DS42"/>
<organism evidence="1 2">
    <name type="scientific">Methanohalarchaeum thermophilum</name>
    <dbReference type="NCBI Taxonomy" id="1903181"/>
    <lineage>
        <taxon>Archaea</taxon>
        <taxon>Methanobacteriati</taxon>
        <taxon>Methanobacteriota</taxon>
        <taxon>Methanonatronarchaeia</taxon>
        <taxon>Methanonatronarchaeales</taxon>
        <taxon>Methanonatronarchaeaceae</taxon>
        <taxon>Candidatus Methanohalarchaeum</taxon>
    </lineage>
</organism>
<dbReference type="Proteomes" id="UP000185744">
    <property type="component" value="Unassembled WGS sequence"/>
</dbReference>
<accession>A0A1Q6DS42</accession>
<sequence length="38" mass="3846">MMGDGSLINVDVDGALNVAKKGLKELGKPETFEVGVGG</sequence>
<protein>
    <submittedName>
        <fullName evidence="1">Uncharacterized protein</fullName>
    </submittedName>
</protein>
<dbReference type="AlphaFoldDB" id="A0A1Q6DS42"/>
<comment type="caution">
    <text evidence="1">The sequence shown here is derived from an EMBL/GenBank/DDBJ whole genome shotgun (WGS) entry which is preliminary data.</text>
</comment>
<name>A0A1Q6DS42_METT1</name>
<dbReference type="EMBL" id="MSDW01000002">
    <property type="protein sequence ID" value="OKY77163.1"/>
    <property type="molecule type" value="Genomic_DNA"/>
</dbReference>